<dbReference type="Gene3D" id="3.30.2320.50">
    <property type="match status" value="1"/>
</dbReference>
<comment type="caution">
    <text evidence="4">The sequence shown here is derived from an EMBL/GenBank/DDBJ whole genome shotgun (WGS) entry which is preliminary data.</text>
</comment>
<sequence>MHETGLVRDLVRRIAHAAHEAGADGVSDVHVWIGALVPFSQEHFREHFEEEVRGTPVEGAALHIESSDDVGDANAQHVMLKRVGLRVPSDGQDAP</sequence>
<evidence type="ECO:0000256" key="2">
    <source>
        <dbReference type="ARBA" id="ARBA00022723"/>
    </source>
</evidence>
<dbReference type="Proteomes" id="UP000070255">
    <property type="component" value="Unassembled WGS sequence"/>
</dbReference>
<evidence type="ECO:0000256" key="1">
    <source>
        <dbReference type="ARBA" id="ARBA00022596"/>
    </source>
</evidence>
<name>A0ABR5T8K2_9BURK</name>
<evidence type="ECO:0000313" key="5">
    <source>
        <dbReference type="Proteomes" id="UP000070255"/>
    </source>
</evidence>
<accession>A0ABR5T8K2</accession>
<dbReference type="RefSeq" id="WP_059583950.1">
    <property type="nucleotide sequence ID" value="NZ_CP013419.1"/>
</dbReference>
<protein>
    <submittedName>
        <fullName evidence="4">Hydrogenase nickel incorporation protein HypA</fullName>
    </submittedName>
</protein>
<reference evidence="4 5" key="1">
    <citation type="submission" date="2015-11" db="EMBL/GenBank/DDBJ databases">
        <authorList>
            <person name="Sahl J."/>
            <person name="Wagner D."/>
            <person name="Keim P."/>
        </authorList>
    </citation>
    <scope>NUCLEOTIDE SEQUENCE [LARGE SCALE GENOMIC DNA]</scope>
    <source>
        <strain evidence="4 5">BDU18</strain>
    </source>
</reference>
<keyword evidence="1" id="KW-0533">Nickel</keyword>
<evidence type="ECO:0000256" key="3">
    <source>
        <dbReference type="ARBA" id="ARBA00022833"/>
    </source>
</evidence>
<keyword evidence="3" id="KW-0862">Zinc</keyword>
<dbReference type="Pfam" id="PF01155">
    <property type="entry name" value="HypA"/>
    <property type="match status" value="1"/>
</dbReference>
<organism evidence="4 5">
    <name type="scientific">Burkholderia savannae</name>
    <dbReference type="NCBI Taxonomy" id="1637837"/>
    <lineage>
        <taxon>Bacteria</taxon>
        <taxon>Pseudomonadati</taxon>
        <taxon>Pseudomonadota</taxon>
        <taxon>Betaproteobacteria</taxon>
        <taxon>Burkholderiales</taxon>
        <taxon>Burkholderiaceae</taxon>
        <taxon>Burkholderia</taxon>
        <taxon>pseudomallei group</taxon>
    </lineage>
</organism>
<keyword evidence="2" id="KW-0479">Metal-binding</keyword>
<keyword evidence="5" id="KW-1185">Reference proteome</keyword>
<gene>
    <name evidence="4" type="ORF">WS72_18620</name>
</gene>
<dbReference type="InterPro" id="IPR000688">
    <property type="entry name" value="HypA/HybF"/>
</dbReference>
<dbReference type="EMBL" id="LNJQ01000002">
    <property type="protein sequence ID" value="KWZ39881.1"/>
    <property type="molecule type" value="Genomic_DNA"/>
</dbReference>
<proteinExistence type="predicted"/>
<evidence type="ECO:0000313" key="4">
    <source>
        <dbReference type="EMBL" id="KWZ39881.1"/>
    </source>
</evidence>